<evidence type="ECO:0000313" key="3">
    <source>
        <dbReference type="EMBL" id="AUX23575.1"/>
    </source>
</evidence>
<organism evidence="3 4">
    <name type="scientific">Sorangium cellulosum</name>
    <name type="common">Polyangium cellulosum</name>
    <dbReference type="NCBI Taxonomy" id="56"/>
    <lineage>
        <taxon>Bacteria</taxon>
        <taxon>Pseudomonadati</taxon>
        <taxon>Myxococcota</taxon>
        <taxon>Polyangia</taxon>
        <taxon>Polyangiales</taxon>
        <taxon>Polyangiaceae</taxon>
        <taxon>Sorangium</taxon>
    </lineage>
</organism>
<dbReference type="Proteomes" id="UP000295781">
    <property type="component" value="Chromosome"/>
</dbReference>
<evidence type="ECO:0000256" key="1">
    <source>
        <dbReference type="SAM" id="MobiDB-lite"/>
    </source>
</evidence>
<dbReference type="RefSeq" id="WP_129348836.1">
    <property type="nucleotide sequence ID" value="NZ_CP012670.1"/>
</dbReference>
<feature type="region of interest" description="Disordered" evidence="1">
    <location>
        <begin position="1"/>
        <end position="31"/>
    </location>
</feature>
<dbReference type="InterPro" id="IPR008538">
    <property type="entry name" value="Uma2"/>
</dbReference>
<sequence>MAFQSDTSFVPIPPPGEDELPYDDGEPMESQRHRKQMELLIEVLDLLWKDRDDVYVSGNMAIYFSELQAKKNDFRGPDVFVVLDTVKRERKSWVVWQEDGRTPDVVIELLSGSTEKVDRTDKMRIYAKLLRVPEYYLFDPFTGILEAYSLDITTLSYVPVAPAANGDVVSPRLHLGLGVRRGTYHNLEVDWLRWLDAEGRALPTAEEQARAAEEQARAAEEQARAAEEQARAAEEQARAAEERARAAEDEATLLAARLAAYEQRFGKLPGGEST</sequence>
<dbReference type="InterPro" id="IPR012296">
    <property type="entry name" value="Nuclease_put_TT1808"/>
</dbReference>
<dbReference type="Gene3D" id="6.10.250.1010">
    <property type="match status" value="1"/>
</dbReference>
<proteinExistence type="predicted"/>
<dbReference type="InterPro" id="IPR011335">
    <property type="entry name" value="Restrct_endonuc-II-like"/>
</dbReference>
<protein>
    <recommendedName>
        <fullName evidence="2">Putative restriction endonuclease domain-containing protein</fullName>
    </recommendedName>
</protein>
<dbReference type="PANTHER" id="PTHR33352:SF3">
    <property type="entry name" value="SLR1612 PROTEIN"/>
    <property type="match status" value="1"/>
</dbReference>
<dbReference type="AlphaFoldDB" id="A0A4P2Q2N9"/>
<dbReference type="Pfam" id="PF05685">
    <property type="entry name" value="Uma2"/>
    <property type="match status" value="1"/>
</dbReference>
<feature type="compositionally biased region" description="Acidic residues" evidence="1">
    <location>
        <begin position="16"/>
        <end position="27"/>
    </location>
</feature>
<dbReference type="SUPFAM" id="SSF52980">
    <property type="entry name" value="Restriction endonuclease-like"/>
    <property type="match status" value="1"/>
</dbReference>
<dbReference type="Gene3D" id="3.90.1570.10">
    <property type="entry name" value="tt1808, chain A"/>
    <property type="match status" value="1"/>
</dbReference>
<reference evidence="3 4" key="1">
    <citation type="submission" date="2015-09" db="EMBL/GenBank/DDBJ databases">
        <title>Sorangium comparison.</title>
        <authorList>
            <person name="Zaburannyi N."/>
            <person name="Bunk B."/>
            <person name="Overmann J."/>
            <person name="Mueller R."/>
        </authorList>
    </citation>
    <scope>NUCLEOTIDE SEQUENCE [LARGE SCALE GENOMIC DNA]</scope>
    <source>
        <strain evidence="3 4">So ceGT47</strain>
    </source>
</reference>
<name>A0A4P2Q2N9_SORCE</name>
<dbReference type="CDD" id="cd06260">
    <property type="entry name" value="DUF820-like"/>
    <property type="match status" value="1"/>
</dbReference>
<accession>A0A4P2Q2N9</accession>
<gene>
    <name evidence="3" type="ORF">SOCEGT47_041020</name>
</gene>
<evidence type="ECO:0000313" key="4">
    <source>
        <dbReference type="Proteomes" id="UP000295781"/>
    </source>
</evidence>
<feature type="compositionally biased region" description="Basic and acidic residues" evidence="1">
    <location>
        <begin position="207"/>
        <end position="246"/>
    </location>
</feature>
<feature type="region of interest" description="Disordered" evidence="1">
    <location>
        <begin position="205"/>
        <end position="246"/>
    </location>
</feature>
<dbReference type="EMBL" id="CP012670">
    <property type="protein sequence ID" value="AUX23575.1"/>
    <property type="molecule type" value="Genomic_DNA"/>
</dbReference>
<evidence type="ECO:0000259" key="2">
    <source>
        <dbReference type="Pfam" id="PF05685"/>
    </source>
</evidence>
<feature type="domain" description="Putative restriction endonuclease" evidence="2">
    <location>
        <begin position="20"/>
        <end position="175"/>
    </location>
</feature>
<dbReference type="PANTHER" id="PTHR33352">
    <property type="entry name" value="SLR1095 PROTEIN"/>
    <property type="match status" value="1"/>
</dbReference>
<dbReference type="OrthoDB" id="557157at2"/>